<dbReference type="RefSeq" id="WP_151835815.1">
    <property type="nucleotide sequence ID" value="NZ_BKWH01000007.1"/>
</dbReference>
<reference evidence="1" key="1">
    <citation type="submission" date="2022-09" db="EMBL/GenBank/DDBJ databases">
        <title>Intensive care unit water sources are persistently colonized with multi-drug resistant bacteria and are the site of extensive horizontal gene transfer of antibiotic resistance genes.</title>
        <authorList>
            <person name="Diorio-Toth L."/>
        </authorList>
    </citation>
    <scope>NUCLEOTIDE SEQUENCE</scope>
    <source>
        <strain evidence="1">GD03851</strain>
    </source>
</reference>
<evidence type="ECO:0000313" key="2">
    <source>
        <dbReference type="Proteomes" id="UP001161099"/>
    </source>
</evidence>
<evidence type="ECO:0000313" key="1">
    <source>
        <dbReference type="EMBL" id="MDH0657629.1"/>
    </source>
</evidence>
<sequence length="93" mass="10499">MKVSDLTPNQLPTALAKAMKVKSVPVIDWELCGKLIEKEKISLVRSYSRWTAFYVGPRADSREAEQVGDTAIEAVVKCFIEKKSYKGKHDEKI</sequence>
<dbReference type="InterPro" id="IPR019701">
    <property type="entry name" value="Phage_P22_NinX"/>
</dbReference>
<organism evidence="1 2">
    <name type="scientific">Acinetobacter johnsonii</name>
    <dbReference type="NCBI Taxonomy" id="40214"/>
    <lineage>
        <taxon>Bacteria</taxon>
        <taxon>Pseudomonadati</taxon>
        <taxon>Pseudomonadota</taxon>
        <taxon>Gammaproteobacteria</taxon>
        <taxon>Moraxellales</taxon>
        <taxon>Moraxellaceae</taxon>
        <taxon>Acinetobacter</taxon>
    </lineage>
</organism>
<accession>A0AA42LFX3</accession>
<name>A0AA42LFX3_ACIJO</name>
<gene>
    <name evidence="1" type="ORF">N5D11_16215</name>
</gene>
<protein>
    <submittedName>
        <fullName evidence="1">DUF2591 domain-containing protein</fullName>
    </submittedName>
</protein>
<comment type="caution">
    <text evidence="1">The sequence shown here is derived from an EMBL/GenBank/DDBJ whole genome shotgun (WGS) entry which is preliminary data.</text>
</comment>
<dbReference type="Pfam" id="PF10765">
    <property type="entry name" value="Phage_P22_NinX"/>
    <property type="match status" value="1"/>
</dbReference>
<dbReference type="EMBL" id="JAOCDR010000073">
    <property type="protein sequence ID" value="MDH0657629.1"/>
    <property type="molecule type" value="Genomic_DNA"/>
</dbReference>
<dbReference type="Proteomes" id="UP001161099">
    <property type="component" value="Unassembled WGS sequence"/>
</dbReference>
<proteinExistence type="predicted"/>
<dbReference type="AlphaFoldDB" id="A0AA42LFX3"/>